<evidence type="ECO:0000313" key="1">
    <source>
        <dbReference type="EMBL" id="MEF3079154.1"/>
    </source>
</evidence>
<dbReference type="Gene3D" id="2.40.128.410">
    <property type="match status" value="1"/>
</dbReference>
<keyword evidence="2" id="KW-1185">Reference proteome</keyword>
<name>A0ABU7W5A4_9FLAO</name>
<comment type="caution">
    <text evidence="1">The sequence shown here is derived from an EMBL/GenBank/DDBJ whole genome shotgun (WGS) entry which is preliminary data.</text>
</comment>
<dbReference type="Pfam" id="PF14059">
    <property type="entry name" value="DUF4251"/>
    <property type="match status" value="1"/>
</dbReference>
<proteinExistence type="predicted"/>
<protein>
    <submittedName>
        <fullName evidence="1">DUF4251 domain-containing protein</fullName>
    </submittedName>
</protein>
<reference evidence="1 2" key="1">
    <citation type="submission" date="2024-02" db="EMBL/GenBank/DDBJ databases">
        <title>Winogradskyella poriferorum JCM 12885.</title>
        <authorList>
            <person name="Zhang D.-F."/>
            <person name="Fu Z.-Y."/>
        </authorList>
    </citation>
    <scope>NUCLEOTIDE SEQUENCE [LARGE SCALE GENOMIC DNA]</scope>
    <source>
        <strain evidence="1 2">JCM 12885</strain>
    </source>
</reference>
<dbReference type="InterPro" id="IPR025347">
    <property type="entry name" value="DUF4251"/>
</dbReference>
<gene>
    <name evidence="1" type="ORF">V1468_09070</name>
</gene>
<dbReference type="EMBL" id="JAZHOU010000002">
    <property type="protein sequence ID" value="MEF3079154.1"/>
    <property type="molecule type" value="Genomic_DNA"/>
</dbReference>
<accession>A0ABU7W5A4</accession>
<evidence type="ECO:0000313" key="2">
    <source>
        <dbReference type="Proteomes" id="UP001356704"/>
    </source>
</evidence>
<dbReference type="PROSITE" id="PS51257">
    <property type="entry name" value="PROKAR_LIPOPROTEIN"/>
    <property type="match status" value="1"/>
</dbReference>
<dbReference type="RefSeq" id="WP_331809918.1">
    <property type="nucleotide sequence ID" value="NZ_JAZHOU010000002.1"/>
</dbReference>
<sequence>MKNHVFIRFLWLILLSTFIVVSCKSSESTVESRQALNELEAILNSKNFKIDVNTVLPFNTAATTQVLNQLMRNTGNTANHISVSGYDITFKNDSISGQLPYYGEQQISSGNYNGRLGIEFNDIPQDFSMTKHKNKDAYIIKFNIDDIENTSENLRIIITLFSNKATNINVTTSYRTNIGYRGQLVDIEE</sequence>
<organism evidence="1 2">
    <name type="scientific">Winogradskyella poriferorum</name>
    <dbReference type="NCBI Taxonomy" id="307627"/>
    <lineage>
        <taxon>Bacteria</taxon>
        <taxon>Pseudomonadati</taxon>
        <taxon>Bacteroidota</taxon>
        <taxon>Flavobacteriia</taxon>
        <taxon>Flavobacteriales</taxon>
        <taxon>Flavobacteriaceae</taxon>
        <taxon>Winogradskyella</taxon>
    </lineage>
</organism>
<dbReference type="Proteomes" id="UP001356704">
    <property type="component" value="Unassembled WGS sequence"/>
</dbReference>